<evidence type="ECO:0000313" key="2">
    <source>
        <dbReference type="Proteomes" id="UP000265520"/>
    </source>
</evidence>
<sequence length="16" mass="1353">GHGVVAGTTVATGAGV</sequence>
<dbReference type="Proteomes" id="UP000265520">
    <property type="component" value="Unassembled WGS sequence"/>
</dbReference>
<organism evidence="1 2">
    <name type="scientific">Trifolium medium</name>
    <dbReference type="NCBI Taxonomy" id="97028"/>
    <lineage>
        <taxon>Eukaryota</taxon>
        <taxon>Viridiplantae</taxon>
        <taxon>Streptophyta</taxon>
        <taxon>Embryophyta</taxon>
        <taxon>Tracheophyta</taxon>
        <taxon>Spermatophyta</taxon>
        <taxon>Magnoliopsida</taxon>
        <taxon>eudicotyledons</taxon>
        <taxon>Gunneridae</taxon>
        <taxon>Pentapetalae</taxon>
        <taxon>rosids</taxon>
        <taxon>fabids</taxon>
        <taxon>Fabales</taxon>
        <taxon>Fabaceae</taxon>
        <taxon>Papilionoideae</taxon>
        <taxon>50 kb inversion clade</taxon>
        <taxon>NPAAA clade</taxon>
        <taxon>Hologalegina</taxon>
        <taxon>IRL clade</taxon>
        <taxon>Trifolieae</taxon>
        <taxon>Trifolium</taxon>
    </lineage>
</organism>
<proteinExistence type="predicted"/>
<keyword evidence="2" id="KW-1185">Reference proteome</keyword>
<comment type="caution">
    <text evidence="1">The sequence shown here is derived from an EMBL/GenBank/DDBJ whole genome shotgun (WGS) entry which is preliminary data.</text>
</comment>
<protein>
    <submittedName>
        <fullName evidence="1">Uncharacterized protein</fullName>
    </submittedName>
</protein>
<reference evidence="1 2" key="1">
    <citation type="journal article" date="2018" name="Front. Plant Sci.">
        <title>Red Clover (Trifolium pratense) and Zigzag Clover (T. medium) - A Picture of Genomic Similarities and Differences.</title>
        <authorList>
            <person name="Dluhosova J."/>
            <person name="Istvanek J."/>
            <person name="Nedelnik J."/>
            <person name="Repkova J."/>
        </authorList>
    </citation>
    <scope>NUCLEOTIDE SEQUENCE [LARGE SCALE GENOMIC DNA]</scope>
    <source>
        <strain evidence="2">cv. 10/8</strain>
        <tissue evidence="1">Leaf</tissue>
    </source>
</reference>
<dbReference type="AlphaFoldDB" id="A0A392TB86"/>
<feature type="non-terminal residue" evidence="1">
    <location>
        <position position="16"/>
    </location>
</feature>
<feature type="non-terminal residue" evidence="1">
    <location>
        <position position="1"/>
    </location>
</feature>
<evidence type="ECO:0000313" key="1">
    <source>
        <dbReference type="EMBL" id="MCI57697.1"/>
    </source>
</evidence>
<accession>A0A392TB86</accession>
<name>A0A392TB86_9FABA</name>
<dbReference type="EMBL" id="LXQA010533347">
    <property type="protein sequence ID" value="MCI57697.1"/>
    <property type="molecule type" value="Genomic_DNA"/>
</dbReference>